<dbReference type="InterPro" id="IPR000073">
    <property type="entry name" value="AB_hydrolase_1"/>
</dbReference>
<organism evidence="2 3">
    <name type="scientific">Cyanobium gracile UHCC 0281</name>
    <dbReference type="NCBI Taxonomy" id="3110309"/>
    <lineage>
        <taxon>Bacteria</taxon>
        <taxon>Bacillati</taxon>
        <taxon>Cyanobacteriota</taxon>
        <taxon>Cyanophyceae</taxon>
        <taxon>Synechococcales</taxon>
        <taxon>Prochlorococcaceae</taxon>
        <taxon>Cyanobium</taxon>
    </lineage>
</organism>
<dbReference type="GO" id="GO:0016787">
    <property type="term" value="F:hydrolase activity"/>
    <property type="evidence" value="ECO:0007669"/>
    <property type="project" value="UniProtKB-KW"/>
</dbReference>
<keyword evidence="2" id="KW-0378">Hydrolase</keyword>
<dbReference type="Gene3D" id="3.40.50.1820">
    <property type="entry name" value="alpha/beta hydrolase"/>
    <property type="match status" value="1"/>
</dbReference>
<protein>
    <submittedName>
        <fullName evidence="2">Alpha/beta fold hydrolase</fullName>
    </submittedName>
</protein>
<gene>
    <name evidence="2" type="ORF">VB739_15025</name>
</gene>
<keyword evidence="3" id="KW-1185">Reference proteome</keyword>
<evidence type="ECO:0000259" key="1">
    <source>
        <dbReference type="Pfam" id="PF12697"/>
    </source>
</evidence>
<sequence>MASSAPADLQVIAMHGWAGDGANWTPWREVCGPLGWRWSCGERGYGSRTPFSPAWEGAGRRVVIGHSMGPHLLDPAVLAGANAVVLLAGFGRFVPPGAEGRRVRAALAAMAAQLAEGPSDAETALRTQTLLRRFLVEAASPDPAELLPPGPADQPVGAEGRERLRHDLALLERSEGLPAGFPTDARVLIVEAEADHIVGPQARALLRQALPQADVVSLPGAGHCLLRSPVMAPVLEWLQGLGAA</sequence>
<dbReference type="SUPFAM" id="SSF53474">
    <property type="entry name" value="alpha/beta-Hydrolases"/>
    <property type="match status" value="1"/>
</dbReference>
<accession>A0ABU5SZB9</accession>
<comment type="caution">
    <text evidence="2">The sequence shown here is derived from an EMBL/GenBank/DDBJ whole genome shotgun (WGS) entry which is preliminary data.</text>
</comment>
<feature type="domain" description="AB hydrolase-1" evidence="1">
    <location>
        <begin position="57"/>
        <end position="229"/>
    </location>
</feature>
<proteinExistence type="predicted"/>
<dbReference type="Proteomes" id="UP001302329">
    <property type="component" value="Unassembled WGS sequence"/>
</dbReference>
<name>A0ABU5SZB9_9CYAN</name>
<dbReference type="EMBL" id="JAYGHY010000074">
    <property type="protein sequence ID" value="MEA5443869.1"/>
    <property type="molecule type" value="Genomic_DNA"/>
</dbReference>
<dbReference type="Pfam" id="PF12697">
    <property type="entry name" value="Abhydrolase_6"/>
    <property type="match status" value="1"/>
</dbReference>
<dbReference type="RefSeq" id="WP_323357829.1">
    <property type="nucleotide sequence ID" value="NZ_JAYGHY010000074.1"/>
</dbReference>
<evidence type="ECO:0000313" key="2">
    <source>
        <dbReference type="EMBL" id="MEA5443869.1"/>
    </source>
</evidence>
<evidence type="ECO:0000313" key="3">
    <source>
        <dbReference type="Proteomes" id="UP001302329"/>
    </source>
</evidence>
<dbReference type="InterPro" id="IPR029058">
    <property type="entry name" value="AB_hydrolase_fold"/>
</dbReference>
<reference evidence="2 3" key="1">
    <citation type="submission" date="2023-12" db="EMBL/GenBank/DDBJ databases">
        <title>Baltic Sea Cyanobacteria.</title>
        <authorList>
            <person name="Delbaje E."/>
            <person name="Fewer D.P."/>
            <person name="Shishido T.K."/>
        </authorList>
    </citation>
    <scope>NUCLEOTIDE SEQUENCE [LARGE SCALE GENOMIC DNA]</scope>
    <source>
        <strain evidence="2 3">UHCC 0281</strain>
    </source>
</reference>